<evidence type="ECO:0000256" key="4">
    <source>
        <dbReference type="RuleBase" id="RU003345"/>
    </source>
</evidence>
<dbReference type="Gene3D" id="3.40.605.10">
    <property type="entry name" value="Aldehyde Dehydrogenase, Chain A, domain 1"/>
    <property type="match status" value="1"/>
</dbReference>
<dbReference type="FunFam" id="3.40.605.10:FF:000001">
    <property type="entry name" value="Aldehyde dehydrogenase 1"/>
    <property type="match status" value="1"/>
</dbReference>
<dbReference type="Pfam" id="PF00171">
    <property type="entry name" value="Aldedh"/>
    <property type="match status" value="1"/>
</dbReference>
<dbReference type="SUPFAM" id="SSF53720">
    <property type="entry name" value="ALDH-like"/>
    <property type="match status" value="1"/>
</dbReference>
<dbReference type="InterPro" id="IPR029510">
    <property type="entry name" value="Ald_DH_CS_GLU"/>
</dbReference>
<dbReference type="GO" id="GO:0016620">
    <property type="term" value="F:oxidoreductase activity, acting on the aldehyde or oxo group of donors, NAD or NADP as acceptor"/>
    <property type="evidence" value="ECO:0007669"/>
    <property type="project" value="InterPro"/>
</dbReference>
<proteinExistence type="inferred from homology"/>
<dbReference type="PROSITE" id="PS00687">
    <property type="entry name" value="ALDEHYDE_DEHYDR_GLU"/>
    <property type="match status" value="1"/>
</dbReference>
<dbReference type="InterPro" id="IPR016161">
    <property type="entry name" value="Ald_DH/histidinol_DH"/>
</dbReference>
<dbReference type="InterPro" id="IPR016160">
    <property type="entry name" value="Ald_DH_CS_CYS"/>
</dbReference>
<dbReference type="InterPro" id="IPR015590">
    <property type="entry name" value="Aldehyde_DH_dom"/>
</dbReference>
<dbReference type="OrthoDB" id="9762913at2"/>
<feature type="domain" description="Aldehyde dehydrogenase" evidence="5">
    <location>
        <begin position="21"/>
        <end position="481"/>
    </location>
</feature>
<dbReference type="Gene3D" id="3.40.309.10">
    <property type="entry name" value="Aldehyde Dehydrogenase, Chain A, domain 2"/>
    <property type="match status" value="1"/>
</dbReference>
<gene>
    <name evidence="6" type="ORF">DCMF_08405</name>
</gene>
<dbReference type="KEGG" id="fwa:DCMF_08405"/>
<evidence type="ECO:0000256" key="3">
    <source>
        <dbReference type="PROSITE-ProRule" id="PRU10007"/>
    </source>
</evidence>
<name>A0A3G1KQQ7_FORW1</name>
<feature type="active site" evidence="3">
    <location>
        <position position="254"/>
    </location>
</feature>
<dbReference type="AlphaFoldDB" id="A0A3G1KQQ7"/>
<dbReference type="RefSeq" id="WP_148134016.1">
    <property type="nucleotide sequence ID" value="NZ_CP017634.1"/>
</dbReference>
<accession>A0A3G1KQQ7</accession>
<protein>
    <submittedName>
        <fullName evidence="6">Aldehyde dehydrogenase</fullName>
    </submittedName>
</protein>
<dbReference type="PROSITE" id="PS00070">
    <property type="entry name" value="ALDEHYDE_DEHYDR_CYS"/>
    <property type="match status" value="1"/>
</dbReference>
<evidence type="ECO:0000256" key="1">
    <source>
        <dbReference type="ARBA" id="ARBA00009986"/>
    </source>
</evidence>
<evidence type="ECO:0000256" key="2">
    <source>
        <dbReference type="ARBA" id="ARBA00023002"/>
    </source>
</evidence>
<dbReference type="EMBL" id="CP017634">
    <property type="protein sequence ID" value="ATW24791.1"/>
    <property type="molecule type" value="Genomic_DNA"/>
</dbReference>
<keyword evidence="2 4" id="KW-0560">Oxidoreductase</keyword>
<keyword evidence="7" id="KW-1185">Reference proteome</keyword>
<dbReference type="InterPro" id="IPR016162">
    <property type="entry name" value="Ald_DH_N"/>
</dbReference>
<dbReference type="PANTHER" id="PTHR11699">
    <property type="entry name" value="ALDEHYDE DEHYDROGENASE-RELATED"/>
    <property type="match status" value="1"/>
</dbReference>
<comment type="similarity">
    <text evidence="1 4">Belongs to the aldehyde dehydrogenase family.</text>
</comment>
<sequence length="493" mass="53508">MTVHEIGLQKEYGMFIGGQFVPSISSKVFPAVNPANQEKLADVASGTGEDVDRAVNAAWDAYQDWSKRSNKEKATILNKAADEIEKNATFLATIETLDNGKPIGESLFDVSDVVDQFRYFAGCLLAEEGGYIQYDPNCFSILTREPLGVVAQIIPWNYPLSMAGWKLAPALAAGNCTVIKPASNTSLSILEMARLIKDIIPPGVINIVTGSGKLVGEALINHPRIRKIAFTGSTEIGMRMGEVAGRKLIPSTLELGGKSANIIFPDCQFERALIGTCAGILFNQGQVCSAGSRAFVHEAIYEKFVDGLIAKFKLVKVGNGLDPDTKMGPVIDGAQLQKNLDYVEIGKQEGARLAFGGTRLTEGDYGKGFFLAPTLFIDVDNRMRIAQEEIFGPVLVVIKFHDEEEVIALANDSRYGLAGGVWTQDINRAIRVARGIQAGTVWVNEFGPVPPGSSFGGYKDSGYGREVHKQALDLYSQKKNIFVNLNEVPDNSY</sequence>
<reference evidence="6 7" key="1">
    <citation type="submission" date="2016-10" db="EMBL/GenBank/DDBJ databases">
        <title>Complete Genome Sequence of Peptococcaceae strain DCMF.</title>
        <authorList>
            <person name="Edwards R.J."/>
            <person name="Holland S.I."/>
            <person name="Deshpande N.P."/>
            <person name="Wong Y.K."/>
            <person name="Ertan H."/>
            <person name="Manefield M."/>
            <person name="Russell T.L."/>
            <person name="Lee M.J."/>
        </authorList>
    </citation>
    <scope>NUCLEOTIDE SEQUENCE [LARGE SCALE GENOMIC DNA]</scope>
    <source>
        <strain evidence="6 7">DCMF</strain>
    </source>
</reference>
<evidence type="ECO:0000313" key="6">
    <source>
        <dbReference type="EMBL" id="ATW24791.1"/>
    </source>
</evidence>
<organism evidence="6 7">
    <name type="scientific">Formimonas warabiya</name>
    <dbReference type="NCBI Taxonomy" id="1761012"/>
    <lineage>
        <taxon>Bacteria</taxon>
        <taxon>Bacillati</taxon>
        <taxon>Bacillota</taxon>
        <taxon>Clostridia</taxon>
        <taxon>Eubacteriales</taxon>
        <taxon>Peptococcaceae</taxon>
        <taxon>Candidatus Formimonas</taxon>
    </lineage>
</organism>
<evidence type="ECO:0000313" key="7">
    <source>
        <dbReference type="Proteomes" id="UP000323521"/>
    </source>
</evidence>
<dbReference type="FunFam" id="3.40.309.10:FF:000012">
    <property type="entry name" value="Betaine aldehyde dehydrogenase"/>
    <property type="match status" value="1"/>
</dbReference>
<dbReference type="Proteomes" id="UP000323521">
    <property type="component" value="Chromosome"/>
</dbReference>
<dbReference type="InterPro" id="IPR016163">
    <property type="entry name" value="Ald_DH_C"/>
</dbReference>
<evidence type="ECO:0000259" key="5">
    <source>
        <dbReference type="Pfam" id="PF00171"/>
    </source>
</evidence>